<proteinExistence type="inferred from homology"/>
<evidence type="ECO:0000256" key="2">
    <source>
        <dbReference type="ARBA" id="ARBA00009316"/>
    </source>
</evidence>
<evidence type="ECO:0000313" key="9">
    <source>
        <dbReference type="Proteomes" id="UP001461498"/>
    </source>
</evidence>
<gene>
    <name evidence="8" type="ORF">O3M35_002469</name>
</gene>
<feature type="region of interest" description="Disordered" evidence="7">
    <location>
        <begin position="507"/>
        <end position="542"/>
    </location>
</feature>
<dbReference type="PANTHER" id="PTHR23162:SF10">
    <property type="entry name" value="FI13205P"/>
    <property type="match status" value="1"/>
</dbReference>
<comment type="subcellular location">
    <subcellularLocation>
        <location evidence="1">Cytoplasm</location>
        <location evidence="1">Cytoskeleton</location>
        <location evidence="1">Microtubule organizing center</location>
        <location evidence="1">Centrosome</location>
    </subcellularLocation>
</comment>
<feature type="coiled-coil region" evidence="6">
    <location>
        <begin position="844"/>
        <end position="993"/>
    </location>
</feature>
<sequence>MMKNAVVKPRPTGVKSDLQFVRPQRYESPYLQPLNNRIKQQKQKLAKPKGRRKLRGISSASSNSLNQKLLAFPDTGGSGDCKAEKFTQKFLDENLHNIYKLIVENKGRLSGVNNWQQKLVQNLNTTDTEKMADQGETPPEGETGGATNAAEGGAAGGNEDRTVAVRGNEDRTVGRGAEGGNEGGEGTVPEAGIGGNVAGEAARDATGGAAGEVPGEVAADATGGTPADAAGGAPVAVAAGAPADADAARDLAELPTAQSNIMNELREADAKAQRTAQIIEAMKEELAALAKKDKMTPDDAKMIERKQAELMEKLSEFEQITTQVQQLVGLTDITSKVIIEQKLAQRRLQAQDPIPEESLPKVIVCGGGGIDPVPKIIVCEPTNRQGCGQPLYQQLSGRSRRSQNQQAPCKKKMTSDCPPQQIMSGFQPPQQQSWGYGGNAAAGCTGGGGGIMGGPWSAGYNQVFPVGPMGAWPPPHISVTPSAHSTCQEDSINPMVIKISTPVTCSPTSSTINVDQETAGDAKNDDEKEGEPKVPTKEELEKKKCDALATKASDLQKEVQALNEENKELKKVLGVGKTVTLCKNEIAKEQVCKADILRQIGVPLPKSYVQGECCRAYQDAMGLQFFNSPCNIPKSELINPAKSTICKSGTCGGASTMTTSDGKVCKQKFTAQINPGSGGVGGYGPSACKGQSKDMENIVMQMEEEVRAIQKELEMVQAERRGLELQKKLLSCSASAPVKSSPCGQPITAGEAATAGMGVNLPGISPVAVNLAQVVGGPQLQPIQQRQQQQPLCPMSGNTCEQLRAIPPSPCKKQQSHCVSTTSAPALKVPGPPAPPPLPSPPCVVALEAQLSSLREQYKKLQTDYNCKVEEVSIVRCELESAKRESLSSLEKCQEAEIKVDDLLERLRAVEQEKALMSGSKDQMMEIEQQLTLAKQRYRESQEELEESRTNLQETCAALEEYRNKYLSAQQTVEEQRRQLDVMEIENSRISEHINMEIKRVKSQFQEKLEELTPLPEMLKLSHQKLHECQQLRAVAERSVETLNKEVADLKAEKAKLLKQLDDLKKGSSATDAEKANLQSSLSSGEKKLEELKTENVKLKATLARLEELALSKDRRLDEKSHEVLQLSTQLETLREESARQVSRTKDRCEAVRRTLQTQISDLERQLAQSRAAARTAQMDRDEIRAKMQTQIQCLNENFNQAQLRIRSLQTNVNYLKNSYTNIFAPDRQPVGPLPIDICGQAP</sequence>
<feature type="compositionally biased region" description="Low complexity" evidence="7">
    <location>
        <begin position="135"/>
        <end position="152"/>
    </location>
</feature>
<evidence type="ECO:0000256" key="4">
    <source>
        <dbReference type="ARBA" id="ARBA00023054"/>
    </source>
</evidence>
<feature type="region of interest" description="Disordered" evidence="7">
    <location>
        <begin position="125"/>
        <end position="190"/>
    </location>
</feature>
<accession>A0AAW1CNX8</accession>
<dbReference type="GO" id="GO:0005813">
    <property type="term" value="C:centrosome"/>
    <property type="evidence" value="ECO:0007669"/>
    <property type="project" value="UniProtKB-SubCell"/>
</dbReference>
<organism evidence="8 9">
    <name type="scientific">Rhynocoris fuscipes</name>
    <dbReference type="NCBI Taxonomy" id="488301"/>
    <lineage>
        <taxon>Eukaryota</taxon>
        <taxon>Metazoa</taxon>
        <taxon>Ecdysozoa</taxon>
        <taxon>Arthropoda</taxon>
        <taxon>Hexapoda</taxon>
        <taxon>Insecta</taxon>
        <taxon>Pterygota</taxon>
        <taxon>Neoptera</taxon>
        <taxon>Paraneoptera</taxon>
        <taxon>Hemiptera</taxon>
        <taxon>Heteroptera</taxon>
        <taxon>Panheteroptera</taxon>
        <taxon>Cimicomorpha</taxon>
        <taxon>Reduviidae</taxon>
        <taxon>Harpactorinae</taxon>
        <taxon>Harpactorini</taxon>
        <taxon>Rhynocoris</taxon>
    </lineage>
</organism>
<keyword evidence="9" id="KW-1185">Reference proteome</keyword>
<dbReference type="EMBL" id="JAPXFL010000011">
    <property type="protein sequence ID" value="KAK9499433.1"/>
    <property type="molecule type" value="Genomic_DNA"/>
</dbReference>
<feature type="compositionally biased region" description="Gly residues" evidence="7">
    <location>
        <begin position="176"/>
        <end position="190"/>
    </location>
</feature>
<evidence type="ECO:0000256" key="7">
    <source>
        <dbReference type="SAM" id="MobiDB-lite"/>
    </source>
</evidence>
<keyword evidence="5" id="KW-0206">Cytoskeleton</keyword>
<comment type="similarity">
    <text evidence="2">Belongs to the ODF2 family.</text>
</comment>
<feature type="region of interest" description="Disordered" evidence="7">
    <location>
        <begin position="1066"/>
        <end position="1087"/>
    </location>
</feature>
<reference evidence="8 9" key="1">
    <citation type="submission" date="2022-12" db="EMBL/GenBank/DDBJ databases">
        <title>Chromosome-level genome assembly of true bugs.</title>
        <authorList>
            <person name="Ma L."/>
            <person name="Li H."/>
        </authorList>
    </citation>
    <scope>NUCLEOTIDE SEQUENCE [LARGE SCALE GENOMIC DNA]</scope>
    <source>
        <strain evidence="8">Lab_2022b</strain>
    </source>
</reference>
<dbReference type="InterPro" id="IPR026099">
    <property type="entry name" value="Odf2-rel"/>
</dbReference>
<feature type="coiled-coil region" evidence="6">
    <location>
        <begin position="545"/>
        <end position="572"/>
    </location>
</feature>
<feature type="compositionally biased region" description="Basic and acidic residues" evidence="7">
    <location>
        <begin position="158"/>
        <end position="173"/>
    </location>
</feature>
<dbReference type="AlphaFoldDB" id="A0AAW1CNX8"/>
<keyword evidence="4 6" id="KW-0175">Coiled coil</keyword>
<feature type="compositionally biased region" description="Basic and acidic residues" evidence="7">
    <location>
        <begin position="520"/>
        <end position="542"/>
    </location>
</feature>
<evidence type="ECO:0000256" key="5">
    <source>
        <dbReference type="ARBA" id="ARBA00023212"/>
    </source>
</evidence>
<dbReference type="Proteomes" id="UP001461498">
    <property type="component" value="Unassembled WGS sequence"/>
</dbReference>
<feature type="coiled-coil region" evidence="6">
    <location>
        <begin position="265"/>
        <end position="323"/>
    </location>
</feature>
<dbReference type="GO" id="GO:1902017">
    <property type="term" value="P:regulation of cilium assembly"/>
    <property type="evidence" value="ECO:0007669"/>
    <property type="project" value="TreeGrafter"/>
</dbReference>
<dbReference type="PANTHER" id="PTHR23162">
    <property type="entry name" value="OUTER DENSE FIBER OF SPERM TAILS 2"/>
    <property type="match status" value="1"/>
</dbReference>
<evidence type="ECO:0000256" key="6">
    <source>
        <dbReference type="SAM" id="Coils"/>
    </source>
</evidence>
<keyword evidence="3" id="KW-0963">Cytoplasm</keyword>
<feature type="region of interest" description="Disordered" evidence="7">
    <location>
        <begin position="395"/>
        <end position="417"/>
    </location>
</feature>
<feature type="compositionally biased region" description="Polar residues" evidence="7">
    <location>
        <begin position="395"/>
        <end position="407"/>
    </location>
</feature>
<comment type="caution">
    <text evidence="8">The sequence shown here is derived from an EMBL/GenBank/DDBJ whole genome shotgun (WGS) entry which is preliminary data.</text>
</comment>
<feature type="coiled-coil region" evidence="6">
    <location>
        <begin position="692"/>
        <end position="726"/>
    </location>
</feature>
<evidence type="ECO:0000313" key="8">
    <source>
        <dbReference type="EMBL" id="KAK9499433.1"/>
    </source>
</evidence>
<protein>
    <submittedName>
        <fullName evidence="8">Uncharacterized protein</fullName>
    </submittedName>
</protein>
<name>A0AAW1CNX8_9HEMI</name>
<evidence type="ECO:0000256" key="1">
    <source>
        <dbReference type="ARBA" id="ARBA00004300"/>
    </source>
</evidence>
<evidence type="ECO:0000256" key="3">
    <source>
        <dbReference type="ARBA" id="ARBA00022490"/>
    </source>
</evidence>